<dbReference type="InterPro" id="IPR038770">
    <property type="entry name" value="Na+/solute_symporter_sf"/>
</dbReference>
<evidence type="ECO:0000256" key="2">
    <source>
        <dbReference type="ARBA" id="ARBA00010110"/>
    </source>
</evidence>
<evidence type="ECO:0000313" key="10">
    <source>
        <dbReference type="Proteomes" id="UP000273278"/>
    </source>
</evidence>
<name>A0A3G3IG36_9ARCH</name>
<sequence length="324" mass="34749">MDLMGRGQPILIMAAAIIGIVLGDVTPLGAAPSTAVEIFLMMLLFVLFLSVDLRKVSGSFANIRFTGAALAINFLFTPVLAYLLGIIFFPDSVDIRIGLLMLLVTPCTDWYIVFTGMSKGNVELGLSILPLNLILQIVLMPVYLLVFIGDGADMHTASLLVDMAVVLAVPLAASLIFKRAFGTHERIWNALSEKGDHLQLLFLCLAVAVMFASEGDTLMDNPAMLLELFIPLLIFFTVLLAVAQAIGRGLGFPRRDIVSLNFTTLARNSPLALAIAVATFPDSPLISLALVIGPLIELPVLSLISAALLKWNTKEGPKTSDGCP</sequence>
<evidence type="ECO:0000313" key="9">
    <source>
        <dbReference type="EMBL" id="AYQ54502.1"/>
    </source>
</evidence>
<dbReference type="Gene3D" id="1.20.1530.20">
    <property type="match status" value="1"/>
</dbReference>
<evidence type="ECO:0000256" key="4">
    <source>
        <dbReference type="ARBA" id="ARBA00022475"/>
    </source>
</evidence>
<proteinExistence type="inferred from homology"/>
<evidence type="ECO:0000256" key="1">
    <source>
        <dbReference type="ARBA" id="ARBA00004651"/>
    </source>
</evidence>
<evidence type="ECO:0000256" key="7">
    <source>
        <dbReference type="ARBA" id="ARBA00023136"/>
    </source>
</evidence>
<gene>
    <name evidence="9" type="ORF">BKD89_01545</name>
</gene>
<evidence type="ECO:0000256" key="5">
    <source>
        <dbReference type="ARBA" id="ARBA00022692"/>
    </source>
</evidence>
<keyword evidence="6 8" id="KW-1133">Transmembrane helix</keyword>
<dbReference type="InterPro" id="IPR002657">
    <property type="entry name" value="BilAc:Na_symport/Acr3"/>
</dbReference>
<dbReference type="Proteomes" id="UP000273278">
    <property type="component" value="Chromosome"/>
</dbReference>
<feature type="transmembrane region" description="Helical" evidence="8">
    <location>
        <begin position="197"/>
        <end position="213"/>
    </location>
</feature>
<dbReference type="GO" id="GO:0015297">
    <property type="term" value="F:antiporter activity"/>
    <property type="evidence" value="ECO:0007669"/>
    <property type="project" value="InterPro"/>
</dbReference>
<keyword evidence="5 8" id="KW-0812">Transmembrane</keyword>
<feature type="transmembrane region" description="Helical" evidence="8">
    <location>
        <begin position="154"/>
        <end position="177"/>
    </location>
</feature>
<protein>
    <submittedName>
        <fullName evidence="9">Arsenic resistance protein</fullName>
    </submittedName>
</protein>
<dbReference type="Pfam" id="PF01758">
    <property type="entry name" value="SBF"/>
    <property type="match status" value="1"/>
</dbReference>
<feature type="transmembrane region" description="Helical" evidence="8">
    <location>
        <begin position="33"/>
        <end position="53"/>
    </location>
</feature>
<dbReference type="PANTHER" id="PTHR43057:SF1">
    <property type="entry name" value="ARSENICAL-RESISTANCE PROTEIN 3"/>
    <property type="match status" value="1"/>
</dbReference>
<organism evidence="9 10">
    <name type="scientific">Methanomethylophilus alvi</name>
    <dbReference type="NCBI Taxonomy" id="1291540"/>
    <lineage>
        <taxon>Archaea</taxon>
        <taxon>Methanobacteriati</taxon>
        <taxon>Thermoplasmatota</taxon>
        <taxon>Thermoplasmata</taxon>
        <taxon>Methanomassiliicoccales</taxon>
        <taxon>Methanomethylophilaceae</taxon>
        <taxon>Methanomethylophilus</taxon>
    </lineage>
</organism>
<comment type="subcellular location">
    <subcellularLocation>
        <location evidence="1">Cell membrane</location>
        <topology evidence="1">Multi-pass membrane protein</topology>
    </subcellularLocation>
</comment>
<feature type="transmembrane region" description="Helical" evidence="8">
    <location>
        <begin position="258"/>
        <end position="280"/>
    </location>
</feature>
<dbReference type="RefSeq" id="WP_015504214.1">
    <property type="nucleotide sequence ID" value="NZ_CAYAVG010000022.1"/>
</dbReference>
<comment type="similarity">
    <text evidence="2">Belongs to the arsenical resistance-3 (ACR3) (TC 2.A.59) family.</text>
</comment>
<dbReference type="InterPro" id="IPR004706">
    <property type="entry name" value="Arsenical-R_Acr3"/>
</dbReference>
<keyword evidence="7 8" id="KW-0472">Membrane</keyword>
<dbReference type="GeneID" id="41321111"/>
<dbReference type="GO" id="GO:0015104">
    <property type="term" value="F:antimonite transmembrane transporter activity"/>
    <property type="evidence" value="ECO:0007669"/>
    <property type="project" value="TreeGrafter"/>
</dbReference>
<feature type="transmembrane region" description="Helical" evidence="8">
    <location>
        <begin position="225"/>
        <end position="246"/>
    </location>
</feature>
<keyword evidence="3" id="KW-0813">Transport</keyword>
<reference evidence="9 10" key="1">
    <citation type="submission" date="2016-10" db="EMBL/GenBank/DDBJ databases">
        <title>Complete genome of the TMA-utilizing, human hosted archaeon Methanomethylophilus alvus Gen. nov, sp. nov., strain Mx-05, derived from a pure culture.</title>
        <authorList>
            <person name="Brugere J.-F."/>
            <person name="Ben Hania W."/>
            <person name="Chaudhary P.P."/>
            <person name="Gaci N."/>
            <person name="Borrel G."/>
            <person name="Cao Van Tuat L."/>
            <person name="Fardeau M.-L."/>
            <person name="Harris H.M.B."/>
            <person name="O'Toole P.W."/>
            <person name="Ollivier B."/>
        </authorList>
    </citation>
    <scope>NUCLEOTIDE SEQUENCE [LARGE SCALE GENOMIC DNA]</scope>
    <source>
        <strain evidence="9 10">Mx-05</strain>
    </source>
</reference>
<dbReference type="OMA" id="VHAFVWL"/>
<feature type="transmembrane region" description="Helical" evidence="8">
    <location>
        <begin position="286"/>
        <end position="309"/>
    </location>
</feature>
<evidence type="ECO:0000256" key="3">
    <source>
        <dbReference type="ARBA" id="ARBA00022448"/>
    </source>
</evidence>
<dbReference type="PANTHER" id="PTHR43057">
    <property type="entry name" value="ARSENITE EFFLUX TRANSPORTER"/>
    <property type="match status" value="1"/>
</dbReference>
<accession>A0A3G3IG36</accession>
<feature type="transmembrane region" description="Helical" evidence="8">
    <location>
        <begin position="95"/>
        <end position="114"/>
    </location>
</feature>
<keyword evidence="4" id="KW-1003">Cell membrane</keyword>
<dbReference type="GO" id="GO:0015105">
    <property type="term" value="F:arsenite transmembrane transporter activity"/>
    <property type="evidence" value="ECO:0007669"/>
    <property type="project" value="TreeGrafter"/>
</dbReference>
<evidence type="ECO:0000256" key="8">
    <source>
        <dbReference type="SAM" id="Phobius"/>
    </source>
</evidence>
<dbReference type="EMBL" id="CP017686">
    <property type="protein sequence ID" value="AYQ54502.1"/>
    <property type="molecule type" value="Genomic_DNA"/>
</dbReference>
<evidence type="ECO:0000256" key="6">
    <source>
        <dbReference type="ARBA" id="ARBA00022989"/>
    </source>
</evidence>
<feature type="transmembrane region" description="Helical" evidence="8">
    <location>
        <begin position="65"/>
        <end position="89"/>
    </location>
</feature>
<dbReference type="AlphaFoldDB" id="A0A3G3IG36"/>
<dbReference type="GO" id="GO:0005886">
    <property type="term" value="C:plasma membrane"/>
    <property type="evidence" value="ECO:0007669"/>
    <property type="project" value="UniProtKB-SubCell"/>
</dbReference>
<feature type="transmembrane region" description="Helical" evidence="8">
    <location>
        <begin position="126"/>
        <end position="148"/>
    </location>
</feature>